<evidence type="ECO:0000313" key="1">
    <source>
        <dbReference type="EMBL" id="HIW95185.1"/>
    </source>
</evidence>
<comment type="caution">
    <text evidence="1">The sequence shown here is derived from an EMBL/GenBank/DDBJ whole genome shotgun (WGS) entry which is preliminary data.</text>
</comment>
<evidence type="ECO:0000313" key="2">
    <source>
        <dbReference type="Proteomes" id="UP000824189"/>
    </source>
</evidence>
<organism evidence="1 2">
    <name type="scientific">Candidatus Corynebacterium gallistercoris</name>
    <dbReference type="NCBI Taxonomy" id="2838530"/>
    <lineage>
        <taxon>Bacteria</taxon>
        <taxon>Bacillati</taxon>
        <taxon>Actinomycetota</taxon>
        <taxon>Actinomycetes</taxon>
        <taxon>Mycobacteriales</taxon>
        <taxon>Corynebacteriaceae</taxon>
        <taxon>Corynebacterium</taxon>
    </lineage>
</organism>
<name>A0A9D1RX14_9CORY</name>
<dbReference type="AlphaFoldDB" id="A0A9D1RX14"/>
<accession>A0A9D1RX14</accession>
<proteinExistence type="predicted"/>
<sequence>MSERATDLPAFIQAAKDAGVTTTTLTPYQDTLDANDVIEELRALYTPPARTFTDLVRAGERDTATLAQALETQVHNDTMRSKIQEHHHLVNKREYQRTEIRLANTPEQLDAILDDLRPHWDNAVDTAADVEETLADAHHNLEEFLNTATPKQLKAYRALTAANTTINTIKRLASLMVGNTSNHQTRPLNPPIIGLNHATDLSRTPPKPGNYDRVQGREPIDWFLDDSGHMGTSQTAAKHINQARAKMEEKLYTSQLNIETIWEHGLETWEAFEFFVHPEHQNDTTYALDGTPHQPEHVITPLQAREHWKKRINTVKAEIKEKKRQAAQRVMFL</sequence>
<protein>
    <submittedName>
        <fullName evidence="1">Uncharacterized protein</fullName>
    </submittedName>
</protein>
<reference evidence="1" key="2">
    <citation type="submission" date="2021-04" db="EMBL/GenBank/DDBJ databases">
        <authorList>
            <person name="Gilroy R."/>
        </authorList>
    </citation>
    <scope>NUCLEOTIDE SEQUENCE</scope>
    <source>
        <strain evidence="1">4376</strain>
    </source>
</reference>
<dbReference type="Proteomes" id="UP000824189">
    <property type="component" value="Unassembled WGS sequence"/>
</dbReference>
<dbReference type="EMBL" id="DXFZ01000021">
    <property type="protein sequence ID" value="HIW95185.1"/>
    <property type="molecule type" value="Genomic_DNA"/>
</dbReference>
<reference evidence="1" key="1">
    <citation type="journal article" date="2021" name="PeerJ">
        <title>Extensive microbial diversity within the chicken gut microbiome revealed by metagenomics and culture.</title>
        <authorList>
            <person name="Gilroy R."/>
            <person name="Ravi A."/>
            <person name="Getino M."/>
            <person name="Pursley I."/>
            <person name="Horton D.L."/>
            <person name="Alikhan N.F."/>
            <person name="Baker D."/>
            <person name="Gharbi K."/>
            <person name="Hall N."/>
            <person name="Watson M."/>
            <person name="Adriaenssens E.M."/>
            <person name="Foster-Nyarko E."/>
            <person name="Jarju S."/>
            <person name="Secka A."/>
            <person name="Antonio M."/>
            <person name="Oren A."/>
            <person name="Chaudhuri R.R."/>
            <person name="La Ragione R."/>
            <person name="Hildebrand F."/>
            <person name="Pallen M.J."/>
        </authorList>
    </citation>
    <scope>NUCLEOTIDE SEQUENCE</scope>
    <source>
        <strain evidence="1">4376</strain>
    </source>
</reference>
<gene>
    <name evidence="1" type="ORF">H9867_01665</name>
</gene>